<organism evidence="13 14">
    <name type="scientific">Corynebacterium meitnerae</name>
    <dbReference type="NCBI Taxonomy" id="2913498"/>
    <lineage>
        <taxon>Bacteria</taxon>
        <taxon>Bacillati</taxon>
        <taxon>Actinomycetota</taxon>
        <taxon>Actinomycetes</taxon>
        <taxon>Mycobacteriales</taxon>
        <taxon>Corynebacteriaceae</taxon>
        <taxon>Corynebacterium</taxon>
    </lineage>
</organism>
<evidence type="ECO:0000256" key="5">
    <source>
        <dbReference type="ARBA" id="ARBA00022737"/>
    </source>
</evidence>
<evidence type="ECO:0000256" key="8">
    <source>
        <dbReference type="ARBA" id="ARBA00023136"/>
    </source>
</evidence>
<dbReference type="InterPro" id="IPR036318">
    <property type="entry name" value="FAD-bd_PCMH-like_sf"/>
</dbReference>
<keyword evidence="5" id="KW-0677">Repeat</keyword>
<dbReference type="PROSITE" id="PS51371">
    <property type="entry name" value="CBS"/>
    <property type="match status" value="2"/>
</dbReference>
<evidence type="ECO:0000256" key="7">
    <source>
        <dbReference type="ARBA" id="ARBA00023122"/>
    </source>
</evidence>
<name>A0A9X3LV87_9CORY</name>
<dbReference type="Gene3D" id="3.10.580.10">
    <property type="entry name" value="CBS-domain"/>
    <property type="match status" value="1"/>
</dbReference>
<evidence type="ECO:0000256" key="3">
    <source>
        <dbReference type="ARBA" id="ARBA00022475"/>
    </source>
</evidence>
<gene>
    <name evidence="13" type="ORF">L8U60_02770</name>
</gene>
<protein>
    <submittedName>
        <fullName evidence="13">Hemolysin family protein</fullName>
    </submittedName>
</protein>
<keyword evidence="7 9" id="KW-0129">CBS domain</keyword>
<keyword evidence="4 11" id="KW-0812">Transmembrane</keyword>
<dbReference type="AlphaFoldDB" id="A0A9X3LV87"/>
<evidence type="ECO:0000256" key="6">
    <source>
        <dbReference type="ARBA" id="ARBA00022989"/>
    </source>
</evidence>
<dbReference type="InterPro" id="IPR002550">
    <property type="entry name" value="CNNM"/>
</dbReference>
<dbReference type="EMBL" id="JAKMUS010000003">
    <property type="protein sequence ID" value="MCZ9293413.1"/>
    <property type="molecule type" value="Genomic_DNA"/>
</dbReference>
<dbReference type="SMART" id="SM01091">
    <property type="entry name" value="CorC_HlyC"/>
    <property type="match status" value="1"/>
</dbReference>
<feature type="transmembrane region" description="Helical" evidence="11">
    <location>
        <begin position="39"/>
        <end position="62"/>
    </location>
</feature>
<dbReference type="InterPro" id="IPR000644">
    <property type="entry name" value="CBS_dom"/>
</dbReference>
<dbReference type="Proteomes" id="UP001146468">
    <property type="component" value="Unassembled WGS sequence"/>
</dbReference>
<accession>A0A9X3LV87</accession>
<evidence type="ECO:0000259" key="12">
    <source>
        <dbReference type="PROSITE" id="PS51371"/>
    </source>
</evidence>
<dbReference type="Pfam" id="PF01595">
    <property type="entry name" value="CNNM"/>
    <property type="match status" value="1"/>
</dbReference>
<evidence type="ECO:0000313" key="13">
    <source>
        <dbReference type="EMBL" id="MCZ9293413.1"/>
    </source>
</evidence>
<keyword evidence="6 11" id="KW-1133">Transmembrane helix</keyword>
<dbReference type="PANTHER" id="PTHR22777">
    <property type="entry name" value="HEMOLYSIN-RELATED"/>
    <property type="match status" value="1"/>
</dbReference>
<dbReference type="InterPro" id="IPR046342">
    <property type="entry name" value="CBS_dom_sf"/>
</dbReference>
<dbReference type="PANTHER" id="PTHR22777:SF32">
    <property type="entry name" value="UPF0053 INNER MEMBRANE PROTEIN YFJD"/>
    <property type="match status" value="1"/>
</dbReference>
<feature type="transmembrane region" description="Helical" evidence="11">
    <location>
        <begin position="68"/>
        <end position="90"/>
    </location>
</feature>
<feature type="region of interest" description="Disordered" evidence="10">
    <location>
        <begin position="426"/>
        <end position="448"/>
    </location>
</feature>
<dbReference type="SUPFAM" id="SSF54631">
    <property type="entry name" value="CBS-domain pair"/>
    <property type="match status" value="1"/>
</dbReference>
<dbReference type="Gene3D" id="3.30.465.10">
    <property type="match status" value="1"/>
</dbReference>
<dbReference type="GO" id="GO:0005886">
    <property type="term" value="C:plasma membrane"/>
    <property type="evidence" value="ECO:0007669"/>
    <property type="project" value="UniProtKB-SubCell"/>
</dbReference>
<evidence type="ECO:0000256" key="9">
    <source>
        <dbReference type="PROSITE-ProRule" id="PRU00703"/>
    </source>
</evidence>
<dbReference type="InterPro" id="IPR005170">
    <property type="entry name" value="Transptr-assoc_dom"/>
</dbReference>
<dbReference type="SUPFAM" id="SSF56176">
    <property type="entry name" value="FAD-binding/transporter-associated domain-like"/>
    <property type="match status" value="1"/>
</dbReference>
<keyword evidence="14" id="KW-1185">Reference proteome</keyword>
<feature type="domain" description="CBS" evidence="12">
    <location>
        <begin position="184"/>
        <end position="243"/>
    </location>
</feature>
<evidence type="ECO:0000256" key="4">
    <source>
        <dbReference type="ARBA" id="ARBA00022692"/>
    </source>
</evidence>
<reference evidence="13" key="1">
    <citation type="submission" date="2022-02" db="EMBL/GenBank/DDBJ databases">
        <title>Corynebacterium sp. from urogenital microbiome.</title>
        <authorList>
            <person name="Cappelli E.A."/>
            <person name="Ribeiro T.G."/>
            <person name="Peixe L."/>
        </authorList>
    </citation>
    <scope>NUCLEOTIDE SEQUENCE</scope>
    <source>
        <strain evidence="13">C8Ua_172</strain>
    </source>
</reference>
<keyword evidence="8 11" id="KW-0472">Membrane</keyword>
<dbReference type="GO" id="GO:0050660">
    <property type="term" value="F:flavin adenine dinucleotide binding"/>
    <property type="evidence" value="ECO:0007669"/>
    <property type="project" value="InterPro"/>
</dbReference>
<evidence type="ECO:0000256" key="2">
    <source>
        <dbReference type="ARBA" id="ARBA00006337"/>
    </source>
</evidence>
<dbReference type="SMART" id="SM00116">
    <property type="entry name" value="CBS"/>
    <property type="match status" value="2"/>
</dbReference>
<comment type="caution">
    <text evidence="13">The sequence shown here is derived from an EMBL/GenBank/DDBJ whole genome shotgun (WGS) entry which is preliminary data.</text>
</comment>
<evidence type="ECO:0000256" key="10">
    <source>
        <dbReference type="SAM" id="MobiDB-lite"/>
    </source>
</evidence>
<dbReference type="CDD" id="cd04590">
    <property type="entry name" value="CBS_pair_CorC_HlyC_assoc"/>
    <property type="match status" value="1"/>
</dbReference>
<evidence type="ECO:0000256" key="11">
    <source>
        <dbReference type="SAM" id="Phobius"/>
    </source>
</evidence>
<evidence type="ECO:0000313" key="14">
    <source>
        <dbReference type="Proteomes" id="UP001146468"/>
    </source>
</evidence>
<feature type="domain" description="CBS" evidence="12">
    <location>
        <begin position="252"/>
        <end position="309"/>
    </location>
</feature>
<evidence type="ECO:0000256" key="1">
    <source>
        <dbReference type="ARBA" id="ARBA00004651"/>
    </source>
</evidence>
<dbReference type="InterPro" id="IPR016169">
    <property type="entry name" value="FAD-bd_PCMH_sub2"/>
</dbReference>
<dbReference type="Pfam" id="PF00571">
    <property type="entry name" value="CBS"/>
    <property type="match status" value="2"/>
</dbReference>
<proteinExistence type="inferred from homology"/>
<sequence length="448" mass="49206">MIESALAPISKARVEAMVKDEVSGARALLRVVDSKTNHLSMLALVQMVLDTLAAVFALLTALELIESRVWAITAAILAVALLRFSVIGINARRAGKLNPYTISLRAAQILTVVYVVLGPLSRLIIRASNLVTPGEEDLENPYATDVELREAVDIAQEQGVVETTERRMIQNIFDLADTQARQVMVPRPEMVWIEQEKSAGQAANLMIRSGHSRVPVIGESVDDVLGIAYLKDVVAKTYNRTDGGTGVRITEIMREPMYVPDSKPLDDLLQEMQRDQTHIAILVDEYGGIAGLMTMEDILEEIVGEIADEYDADEEAPIEPVEQEATDEGAPQSRLFRAQARLTLDDLVDYFADEQGFDFEFDSETTDNVETVAGLLSYGLGRVPLPGSHVEVGGIRFTAEGGRDRRGRIKVRSVLVEVPESLIDAPTHDIPELTNPSSSRTYRPAPSE</sequence>
<keyword evidence="3" id="KW-1003">Cell membrane</keyword>
<comment type="similarity">
    <text evidence="2">Belongs to the UPF0053 family.</text>
</comment>
<dbReference type="InterPro" id="IPR044751">
    <property type="entry name" value="Ion_transp-like_CBS"/>
</dbReference>
<feature type="transmembrane region" description="Helical" evidence="11">
    <location>
        <begin position="102"/>
        <end position="120"/>
    </location>
</feature>
<dbReference type="FunFam" id="3.10.580.10:FF:000002">
    <property type="entry name" value="Magnesium/cobalt efflux protein CorC"/>
    <property type="match status" value="1"/>
</dbReference>
<comment type="subcellular location">
    <subcellularLocation>
        <location evidence="1">Cell membrane</location>
        <topology evidence="1">Multi-pass membrane protein</topology>
    </subcellularLocation>
</comment>